<dbReference type="GO" id="GO:0005666">
    <property type="term" value="C:RNA polymerase III complex"/>
    <property type="evidence" value="ECO:0007669"/>
    <property type="project" value="UniProtKB-UniRule"/>
</dbReference>
<dbReference type="PANTHER" id="PTHR12949">
    <property type="entry name" value="RNA POLYMERASE III DNA DIRECTED -RELATED"/>
    <property type="match status" value="1"/>
</dbReference>
<dbReference type="PANTHER" id="PTHR12949:SF0">
    <property type="entry name" value="DNA-DIRECTED RNA POLYMERASE III SUBUNIT RPC3"/>
    <property type="match status" value="1"/>
</dbReference>
<keyword evidence="5 7" id="KW-0804">Transcription</keyword>
<evidence type="ECO:0000259" key="8">
    <source>
        <dbReference type="Pfam" id="PF05645"/>
    </source>
</evidence>
<dbReference type="Pfam" id="PF22536">
    <property type="entry name" value="WHD_POLR3C"/>
    <property type="match status" value="1"/>
</dbReference>
<dbReference type="EMBL" id="DF973489">
    <property type="protein sequence ID" value="GAU32396.1"/>
    <property type="molecule type" value="Genomic_DNA"/>
</dbReference>
<dbReference type="Pfam" id="PF08221">
    <property type="entry name" value="HTH_9"/>
    <property type="match status" value="1"/>
</dbReference>
<keyword evidence="12" id="KW-1185">Reference proteome</keyword>
<dbReference type="FunFam" id="1.10.10.10:FF:000218">
    <property type="entry name" value="DNA-directed RNA polymerase III subunit RPC3"/>
    <property type="match status" value="1"/>
</dbReference>
<keyword evidence="6 7" id="KW-0539">Nucleus</keyword>
<reference evidence="12" key="1">
    <citation type="journal article" date="2017" name="Front. Plant Sci.">
        <title>Climate Clever Clovers: New Paradigm to Reduce the Environmental Footprint of Ruminants by Breeding Low Methanogenic Forages Utilizing Haplotype Variation.</title>
        <authorList>
            <person name="Kaur P."/>
            <person name="Appels R."/>
            <person name="Bayer P.E."/>
            <person name="Keeble-Gagnere G."/>
            <person name="Wang J."/>
            <person name="Hirakawa H."/>
            <person name="Shirasawa K."/>
            <person name="Vercoe P."/>
            <person name="Stefanova K."/>
            <person name="Durmic Z."/>
            <person name="Nichols P."/>
            <person name="Revell C."/>
            <person name="Isobe S.N."/>
            <person name="Edwards D."/>
            <person name="Erskine W."/>
        </authorList>
    </citation>
    <scope>NUCLEOTIDE SEQUENCE [LARGE SCALE GENOMIC DNA]</scope>
    <source>
        <strain evidence="12">cv. Daliak</strain>
    </source>
</reference>
<evidence type="ECO:0000256" key="3">
    <source>
        <dbReference type="ARBA" id="ARBA00016689"/>
    </source>
</evidence>
<evidence type="ECO:0000256" key="6">
    <source>
        <dbReference type="ARBA" id="ARBA00023242"/>
    </source>
</evidence>
<feature type="domain" description="RNA polymerase III Rpc82 C -terminal" evidence="8">
    <location>
        <begin position="122"/>
        <end position="284"/>
    </location>
</feature>
<evidence type="ECO:0000259" key="9">
    <source>
        <dbReference type="Pfam" id="PF08221"/>
    </source>
</evidence>
<comment type="similarity">
    <text evidence="2 7">Belongs to the eukaryotic RPC3/POLR3C RNA polymerase subunit family.</text>
</comment>
<evidence type="ECO:0000256" key="5">
    <source>
        <dbReference type="ARBA" id="ARBA00023163"/>
    </source>
</evidence>
<evidence type="ECO:0000256" key="1">
    <source>
        <dbReference type="ARBA" id="ARBA00004123"/>
    </source>
</evidence>
<dbReference type="GO" id="GO:0003697">
    <property type="term" value="F:single-stranded DNA binding"/>
    <property type="evidence" value="ECO:0007669"/>
    <property type="project" value="UniProtKB-UniRule"/>
</dbReference>
<dbReference type="OrthoDB" id="272392at2759"/>
<organism evidence="11 12">
    <name type="scientific">Trifolium subterraneum</name>
    <name type="common">Subterranean clover</name>
    <dbReference type="NCBI Taxonomy" id="3900"/>
    <lineage>
        <taxon>Eukaryota</taxon>
        <taxon>Viridiplantae</taxon>
        <taxon>Streptophyta</taxon>
        <taxon>Embryophyta</taxon>
        <taxon>Tracheophyta</taxon>
        <taxon>Spermatophyta</taxon>
        <taxon>Magnoliopsida</taxon>
        <taxon>eudicotyledons</taxon>
        <taxon>Gunneridae</taxon>
        <taxon>Pentapetalae</taxon>
        <taxon>rosids</taxon>
        <taxon>fabids</taxon>
        <taxon>Fabales</taxon>
        <taxon>Fabaceae</taxon>
        <taxon>Papilionoideae</taxon>
        <taxon>50 kb inversion clade</taxon>
        <taxon>NPAAA clade</taxon>
        <taxon>Hologalegina</taxon>
        <taxon>IRL clade</taxon>
        <taxon>Trifolieae</taxon>
        <taxon>Trifolium</taxon>
    </lineage>
</organism>
<dbReference type="Pfam" id="PF05645">
    <property type="entry name" value="RNA_pol_Rpc82"/>
    <property type="match status" value="1"/>
</dbReference>
<dbReference type="AlphaFoldDB" id="A0A2Z6MIB0"/>
<evidence type="ECO:0000313" key="12">
    <source>
        <dbReference type="Proteomes" id="UP000242715"/>
    </source>
</evidence>
<feature type="domain" description="RNA polymerase III subunit RPC82-related helix-turn-helix" evidence="9">
    <location>
        <begin position="10"/>
        <end position="65"/>
    </location>
</feature>
<dbReference type="GO" id="GO:0006351">
    <property type="term" value="P:DNA-templated transcription"/>
    <property type="evidence" value="ECO:0007669"/>
    <property type="project" value="InterPro"/>
</dbReference>
<accession>A0A2Z6MIB0</accession>
<dbReference type="InterPro" id="IPR008806">
    <property type="entry name" value="RNA_pol_III_Rpc82_C"/>
</dbReference>
<proteinExistence type="inferred from homology"/>
<name>A0A2Z6MIB0_TRISU</name>
<dbReference type="InterPro" id="IPR036388">
    <property type="entry name" value="WH-like_DNA-bd_sf"/>
</dbReference>
<dbReference type="InterPro" id="IPR055207">
    <property type="entry name" value="POLR3C_WHD"/>
</dbReference>
<dbReference type="Proteomes" id="UP000242715">
    <property type="component" value="Unassembled WGS sequence"/>
</dbReference>
<evidence type="ECO:0000256" key="2">
    <source>
        <dbReference type="ARBA" id="ARBA00007206"/>
    </source>
</evidence>
<gene>
    <name evidence="11" type="ORF">TSUD_44390</name>
</gene>
<sequence>MVSQWGIKFAVHLITNHFGKIVANVCEKLLNQGPLTLDLIVRYTELSTLHVKNSLLVLIQHNCVQPFNIQVEIAVEMLLWRPTCVQILEGLLHNGRLNLKQIIDRASQGKENAEAEDTVRESLCKLLMARYVERCPVPEVSIAEETDDNKKKRGSKAAMEFKAPMTTEQRVIEAATRGDMTRFSLTADTEYNSDEETKPSDISVAENVAKEELTLWRANFEEFIRYLRDKALIENVRARMDDGAATVLRAVLEATRNKDKQVKIEKSEVMKTENGRTMTMDRVKASLVQLGCSNQMLYEYIIDLEHIIHWARNEEVESIVLKRYGRDAYRMFRYLSKGKRFCPTDKIADDTLVEKREAPKLLFKLWKENYLQMEKVTATLSAGNTNKSSTIFMWKVNQPLLWEHVLDELYHGALNLKLRIAFEQESNEEILNISKKKVKESEPLQKKYRRLNNVLLLLGSSLMKLDDTIMLFNDF</sequence>
<evidence type="ECO:0000259" key="10">
    <source>
        <dbReference type="Pfam" id="PF22536"/>
    </source>
</evidence>
<dbReference type="InterPro" id="IPR039748">
    <property type="entry name" value="RPC3"/>
</dbReference>
<dbReference type="Gene3D" id="1.10.10.10">
    <property type="entry name" value="Winged helix-like DNA-binding domain superfamily/Winged helix DNA-binding domain"/>
    <property type="match status" value="4"/>
</dbReference>
<feature type="domain" description="DNA-directed RNA polymerase III subunit RPC3 winged-helix" evidence="10">
    <location>
        <begin position="316"/>
        <end position="396"/>
    </location>
</feature>
<dbReference type="InterPro" id="IPR013197">
    <property type="entry name" value="RNA_pol_III_RPC82-rel_HTH"/>
</dbReference>
<keyword evidence="4 7" id="KW-0240">DNA-directed RNA polymerase</keyword>
<evidence type="ECO:0000256" key="7">
    <source>
        <dbReference type="RuleBase" id="RU367076"/>
    </source>
</evidence>
<comment type="subunit">
    <text evidence="7">Component of the RNA polymerase III (Pol III) complex consisting of 17 subunits.</text>
</comment>
<comment type="function">
    <text evidence="7">DNA-dependent RNA polymerase catalyzes the transcription of DNA into RNA using the four ribonucleoside triphosphates as substrates. Specific core component of RNA polymerase III which synthesizes small RNAs, such as 5S rRNA and tRNAs.</text>
</comment>
<evidence type="ECO:0000256" key="4">
    <source>
        <dbReference type="ARBA" id="ARBA00022478"/>
    </source>
</evidence>
<comment type="subcellular location">
    <subcellularLocation>
        <location evidence="1 7">Nucleus</location>
    </subcellularLocation>
</comment>
<evidence type="ECO:0000313" key="11">
    <source>
        <dbReference type="EMBL" id="GAU32396.1"/>
    </source>
</evidence>
<protein>
    <recommendedName>
        <fullName evidence="3 7">DNA-directed RNA polymerase III subunit RPC3</fullName>
        <shortName evidence="7">RNA polymerase III subunit C3</shortName>
    </recommendedName>
</protein>